<dbReference type="Proteomes" id="UP000717585">
    <property type="component" value="Unassembled WGS sequence"/>
</dbReference>
<dbReference type="InterPro" id="IPR019481">
    <property type="entry name" value="TFIIIC_triple_barrel"/>
</dbReference>
<keyword evidence="3" id="KW-1185">Reference proteome</keyword>
<protein>
    <submittedName>
        <fullName evidence="2">General transcription factor</fullName>
    </submittedName>
</protein>
<evidence type="ECO:0000313" key="2">
    <source>
        <dbReference type="EMBL" id="KAG9393618.1"/>
    </source>
</evidence>
<organism evidence="2 3">
    <name type="scientific">Carpediemonas membranifera</name>
    <dbReference type="NCBI Taxonomy" id="201153"/>
    <lineage>
        <taxon>Eukaryota</taxon>
        <taxon>Metamonada</taxon>
        <taxon>Carpediemonas-like organisms</taxon>
        <taxon>Carpediemonas</taxon>
    </lineage>
</organism>
<dbReference type="OrthoDB" id="1877767at2759"/>
<feature type="domain" description="Transcription factor TFIIIC triple barrel" evidence="1">
    <location>
        <begin position="12"/>
        <end position="103"/>
    </location>
</feature>
<evidence type="ECO:0000259" key="1">
    <source>
        <dbReference type="Pfam" id="PF10419"/>
    </source>
</evidence>
<dbReference type="Gene3D" id="2.60.40.4370">
    <property type="match status" value="1"/>
</dbReference>
<name>A0A8J6B1F3_9EUKA</name>
<comment type="caution">
    <text evidence="2">The sequence shown here is derived from an EMBL/GenBank/DDBJ whole genome shotgun (WGS) entry which is preliminary data.</text>
</comment>
<reference evidence="2" key="1">
    <citation type="submission" date="2021-05" db="EMBL/GenBank/DDBJ databases">
        <title>A free-living protist that lacks canonical eukaryotic 1 DNA replication and segregation systems.</title>
        <authorList>
            <person name="Salas-Leiva D.E."/>
            <person name="Tromer E.C."/>
            <person name="Curtis B.A."/>
            <person name="Jerlstrom-Hultqvist J."/>
            <person name="Kolisko M."/>
            <person name="Yi Z."/>
            <person name="Salas-Leiva J.S."/>
            <person name="Gallot-Lavallee L."/>
            <person name="Kops G.J.P.L."/>
            <person name="Archibald J.M."/>
            <person name="Simpson A.G.B."/>
            <person name="Roger A.J."/>
        </authorList>
    </citation>
    <scope>NUCLEOTIDE SEQUENCE</scope>
    <source>
        <strain evidence="2">BICM</strain>
    </source>
</reference>
<dbReference type="AlphaFoldDB" id="A0A8J6B1F3"/>
<accession>A0A8J6B1F3</accession>
<dbReference type="Pfam" id="PF10419">
    <property type="entry name" value="TFIIIC_sub6"/>
    <property type="match status" value="1"/>
</dbReference>
<gene>
    <name evidence="2" type="ORF">J8273_4917</name>
</gene>
<dbReference type="EMBL" id="JAHDYR010000022">
    <property type="protein sequence ID" value="KAG9393618.1"/>
    <property type="molecule type" value="Genomic_DNA"/>
</dbReference>
<evidence type="ECO:0000313" key="3">
    <source>
        <dbReference type="Proteomes" id="UP000717585"/>
    </source>
</evidence>
<proteinExistence type="predicted"/>
<sequence length="128" mass="14874">MAEEEFSEEIIEEQTQYALLSMHDVAMKPFMAGEELDIANINTEKPLLRFRNRAYEGTLAESVGTFMAFTAPPLQNRYIQDERDSMKHVMNIKREIMATRVGLTEIHPEKIPANFEGMHERLMRERGL</sequence>